<dbReference type="Pfam" id="PF01063">
    <property type="entry name" value="Aminotran_4"/>
    <property type="match status" value="1"/>
</dbReference>
<dbReference type="Proteomes" id="UP001217754">
    <property type="component" value="Chromosome 7"/>
</dbReference>
<protein>
    <recommendedName>
        <fullName evidence="3">Aminodeoxychorismate lyase</fullName>
    </recommendedName>
</protein>
<dbReference type="SUPFAM" id="SSF56752">
    <property type="entry name" value="D-aminoacid aminotransferase-like PLP-dependent enzymes"/>
    <property type="match status" value="1"/>
</dbReference>
<gene>
    <name evidence="1" type="ORF">MJAP1_003740</name>
</gene>
<accession>A0AAF0F6M5</accession>
<dbReference type="GeneID" id="85227391"/>
<reference evidence="1" key="1">
    <citation type="submission" date="2023-03" db="EMBL/GenBank/DDBJ databases">
        <title>Mating type loci evolution in Malassezia.</title>
        <authorList>
            <person name="Coelho M.A."/>
        </authorList>
    </citation>
    <scope>NUCLEOTIDE SEQUENCE</scope>
    <source>
        <strain evidence="1">CBS 9431</strain>
    </source>
</reference>
<dbReference type="GO" id="GO:0003824">
    <property type="term" value="F:catalytic activity"/>
    <property type="evidence" value="ECO:0007669"/>
    <property type="project" value="InterPro"/>
</dbReference>
<name>A0AAF0F6M5_9BASI</name>
<dbReference type="Gene3D" id="3.20.10.10">
    <property type="entry name" value="D-amino Acid Aminotransferase, subunit A, domain 2"/>
    <property type="match status" value="1"/>
</dbReference>
<evidence type="ECO:0008006" key="3">
    <source>
        <dbReference type="Google" id="ProtNLM"/>
    </source>
</evidence>
<dbReference type="EMBL" id="CP119964">
    <property type="protein sequence ID" value="WFD40751.1"/>
    <property type="molecule type" value="Genomic_DNA"/>
</dbReference>
<dbReference type="RefSeq" id="XP_060123648.1">
    <property type="nucleotide sequence ID" value="XM_060267665.1"/>
</dbReference>
<dbReference type="InterPro" id="IPR036038">
    <property type="entry name" value="Aminotransferase-like"/>
</dbReference>
<organism evidence="1 2">
    <name type="scientific">Malassezia japonica</name>
    <dbReference type="NCBI Taxonomy" id="223818"/>
    <lineage>
        <taxon>Eukaryota</taxon>
        <taxon>Fungi</taxon>
        <taxon>Dikarya</taxon>
        <taxon>Basidiomycota</taxon>
        <taxon>Ustilaginomycotina</taxon>
        <taxon>Malasseziomycetes</taxon>
        <taxon>Malasseziales</taxon>
        <taxon>Malasseziaceae</taxon>
        <taxon>Malassezia</taxon>
    </lineage>
</organism>
<proteinExistence type="predicted"/>
<dbReference type="InterPro" id="IPR001544">
    <property type="entry name" value="Aminotrans_IV"/>
</dbReference>
<evidence type="ECO:0000313" key="2">
    <source>
        <dbReference type="Proteomes" id="UP001217754"/>
    </source>
</evidence>
<evidence type="ECO:0000313" key="1">
    <source>
        <dbReference type="EMBL" id="WFD40751.1"/>
    </source>
</evidence>
<dbReference type="InterPro" id="IPR043132">
    <property type="entry name" value="BCAT-like_C"/>
</dbReference>
<keyword evidence="2" id="KW-1185">Reference proteome</keyword>
<dbReference type="AlphaFoldDB" id="A0AAF0F6M5"/>
<sequence>MASIPAETFTSVHCLRDAAQGECSVDHPLAAHVPLWYAHVLRLVHATAELARLFPGEWGEQGWSVDQVLASDAVRELWEQTQAIQGSETAKLRASLRIAKGGTSRAVIAPLASPKGATLMVRLDPTPTSLQGPTTYLKTDCRKVYDDARARVRGNLGALNDTTHDPCFDVLLWSDVDGTPSVTESSIANIILEVPNASPSLVTPPFQNLLPGMLIQELVRQEKVSQRALSVEDIRDALQNQNGRLYLCNAVRGMFQVLLG</sequence>